<dbReference type="InterPro" id="IPR025659">
    <property type="entry name" value="Tubby-like_C"/>
</dbReference>
<dbReference type="PANTHER" id="PTHR31087">
    <property type="match status" value="1"/>
</dbReference>
<dbReference type="Pfam" id="PF04525">
    <property type="entry name" value="LOR"/>
    <property type="match status" value="1"/>
</dbReference>
<dbReference type="STRING" id="429701.A0A2G9G9D9"/>
<comment type="similarity">
    <text evidence="1">Belongs to the LOR family.</text>
</comment>
<dbReference type="AlphaFoldDB" id="A0A2G9G9D9"/>
<dbReference type="PANTHER" id="PTHR31087:SF85">
    <property type="entry name" value="PROTEIN LURP-ONE-RELATED 7"/>
    <property type="match status" value="1"/>
</dbReference>
<dbReference type="Proteomes" id="UP000231279">
    <property type="component" value="Unassembled WGS sequence"/>
</dbReference>
<protein>
    <recommendedName>
        <fullName evidence="4">Protein LURP-one-related 15</fullName>
    </recommendedName>
</protein>
<dbReference type="InterPro" id="IPR038595">
    <property type="entry name" value="LOR_sf"/>
</dbReference>
<evidence type="ECO:0000313" key="2">
    <source>
        <dbReference type="EMBL" id="PIN01901.1"/>
    </source>
</evidence>
<sequence>MMAQSPVSIVSPRFCAPYPVDVAIVRKVLSGDFVVNDVNGNLLFKVKGSLLSLHGRRVILDVAGRPIVTLRRKILSAHSRWQVFRGDSSEAKDLIFSAKRSSMIQYKTKLHVFLANNTSDDVCDYTVKGSWFEKSCVVYAGDSSTIVAQMHKKFSAQSILLGKDKFMVAVYPNIDYAFIVALIVILDEINSSKNQTSHMNNNTAS</sequence>
<proteinExistence type="inferred from homology"/>
<accession>A0A2G9G9D9</accession>
<comment type="caution">
    <text evidence="2">The sequence shown here is derived from an EMBL/GenBank/DDBJ whole genome shotgun (WGS) entry which is preliminary data.</text>
</comment>
<gene>
    <name evidence="2" type="ORF">CDL12_25586</name>
</gene>
<dbReference type="InterPro" id="IPR007612">
    <property type="entry name" value="LOR"/>
</dbReference>
<evidence type="ECO:0000313" key="3">
    <source>
        <dbReference type="Proteomes" id="UP000231279"/>
    </source>
</evidence>
<dbReference type="EMBL" id="NKXS01006172">
    <property type="protein sequence ID" value="PIN01901.1"/>
    <property type="molecule type" value="Genomic_DNA"/>
</dbReference>
<keyword evidence="3" id="KW-1185">Reference proteome</keyword>
<name>A0A2G9G9D9_9LAMI</name>
<evidence type="ECO:0008006" key="4">
    <source>
        <dbReference type="Google" id="ProtNLM"/>
    </source>
</evidence>
<dbReference type="Gene3D" id="2.40.160.200">
    <property type="entry name" value="LURP1-related"/>
    <property type="match status" value="1"/>
</dbReference>
<dbReference type="SUPFAM" id="SSF54518">
    <property type="entry name" value="Tubby C-terminal domain-like"/>
    <property type="match status" value="1"/>
</dbReference>
<evidence type="ECO:0000256" key="1">
    <source>
        <dbReference type="ARBA" id="ARBA00005437"/>
    </source>
</evidence>
<dbReference type="OrthoDB" id="97518at2759"/>
<organism evidence="2 3">
    <name type="scientific">Handroanthus impetiginosus</name>
    <dbReference type="NCBI Taxonomy" id="429701"/>
    <lineage>
        <taxon>Eukaryota</taxon>
        <taxon>Viridiplantae</taxon>
        <taxon>Streptophyta</taxon>
        <taxon>Embryophyta</taxon>
        <taxon>Tracheophyta</taxon>
        <taxon>Spermatophyta</taxon>
        <taxon>Magnoliopsida</taxon>
        <taxon>eudicotyledons</taxon>
        <taxon>Gunneridae</taxon>
        <taxon>Pentapetalae</taxon>
        <taxon>asterids</taxon>
        <taxon>lamiids</taxon>
        <taxon>Lamiales</taxon>
        <taxon>Bignoniaceae</taxon>
        <taxon>Crescentiina</taxon>
        <taxon>Tabebuia alliance</taxon>
        <taxon>Handroanthus</taxon>
    </lineage>
</organism>
<reference evidence="3" key="1">
    <citation type="journal article" date="2018" name="Gigascience">
        <title>Genome assembly of the Pink Ipe (Handroanthus impetiginosus, Bignoniaceae), a highly valued, ecologically keystone Neotropical timber forest tree.</title>
        <authorList>
            <person name="Silva-Junior O.B."/>
            <person name="Grattapaglia D."/>
            <person name="Novaes E."/>
            <person name="Collevatti R.G."/>
        </authorList>
    </citation>
    <scope>NUCLEOTIDE SEQUENCE [LARGE SCALE GENOMIC DNA]</scope>
    <source>
        <strain evidence="3">cv. UFG-1</strain>
    </source>
</reference>